<protein>
    <submittedName>
        <fullName evidence="1">Uncharacterized protein</fullName>
    </submittedName>
</protein>
<dbReference type="GO" id="GO:0000127">
    <property type="term" value="C:transcription factor TFIIIC complex"/>
    <property type="evidence" value="ECO:0007669"/>
    <property type="project" value="TreeGrafter"/>
</dbReference>
<evidence type="ECO:0000313" key="2">
    <source>
        <dbReference type="Proteomes" id="UP000029725"/>
    </source>
</evidence>
<dbReference type="InterPro" id="IPR019734">
    <property type="entry name" value="TPR_rpt"/>
</dbReference>
<organism evidence="1 2">
    <name type="scientific">Mitosporidium daphniae</name>
    <dbReference type="NCBI Taxonomy" id="1485682"/>
    <lineage>
        <taxon>Eukaryota</taxon>
        <taxon>Fungi</taxon>
        <taxon>Fungi incertae sedis</taxon>
        <taxon>Microsporidia</taxon>
        <taxon>Mitosporidium</taxon>
    </lineage>
</organism>
<dbReference type="AlphaFoldDB" id="A0A098VRP3"/>
<dbReference type="RefSeq" id="XP_013236802.1">
    <property type="nucleotide sequence ID" value="XM_013381348.1"/>
</dbReference>
<dbReference type="PANTHER" id="PTHR23082">
    <property type="entry name" value="TRANSCRIPTION INITIATION FACTOR IIIC TFIIIC , POLYPEPTIDE 3-RELATED"/>
    <property type="match status" value="1"/>
</dbReference>
<dbReference type="Proteomes" id="UP000029725">
    <property type="component" value="Unassembled WGS sequence"/>
</dbReference>
<dbReference type="HOGENOM" id="CLU_341012_0_0_1"/>
<dbReference type="InterPro" id="IPR039340">
    <property type="entry name" value="Tfc4/TFIIIC-102/Sfc4"/>
</dbReference>
<accession>A0A098VRP3</accession>
<dbReference type="GeneID" id="25260749"/>
<name>A0A098VRP3_9MICR</name>
<dbReference type="SUPFAM" id="SSF48452">
    <property type="entry name" value="TPR-like"/>
    <property type="match status" value="2"/>
</dbReference>
<dbReference type="VEuPathDB" id="MicrosporidiaDB:DI09_74p30"/>
<gene>
    <name evidence="1" type="ORF">DI09_74p30</name>
</gene>
<dbReference type="SMART" id="SM00028">
    <property type="entry name" value="TPR"/>
    <property type="match status" value="4"/>
</dbReference>
<reference evidence="1 2" key="1">
    <citation type="submission" date="2014-04" db="EMBL/GenBank/DDBJ databases">
        <title>A new species of microsporidia sheds light on the evolution of extreme parasitism.</title>
        <authorList>
            <person name="Haag K.L."/>
            <person name="James T.Y."/>
            <person name="Larsson R."/>
            <person name="Schaer T.M."/>
            <person name="Refardt D."/>
            <person name="Pombert J.-F."/>
            <person name="Ebert D."/>
        </authorList>
    </citation>
    <scope>NUCLEOTIDE SEQUENCE [LARGE SCALE GENOMIC DNA]</scope>
    <source>
        <strain evidence="1 2">UGP3</strain>
        <tissue evidence="1">Spores</tissue>
    </source>
</reference>
<evidence type="ECO:0000313" key="1">
    <source>
        <dbReference type="EMBL" id="KGG50361.1"/>
    </source>
</evidence>
<comment type="caution">
    <text evidence="1">The sequence shown here is derived from an EMBL/GenBank/DDBJ whole genome shotgun (WGS) entry which is preliminary data.</text>
</comment>
<proteinExistence type="predicted"/>
<keyword evidence="2" id="KW-1185">Reference proteome</keyword>
<dbReference type="Gene3D" id="1.25.40.10">
    <property type="entry name" value="Tetratricopeptide repeat domain"/>
    <property type="match status" value="2"/>
</dbReference>
<sequence length="832" mass="94768">MQSSDLEALDDEFYSLSADQDTCKLSFENDDIQENKSESLNDNHHTLSSLCQEISHVSNFKNSNFANFLQECSIRQDDEFSWLEEEHRDEEEAHGPPKRKAFHFYFYLKGKSKKKKRDDDVDISSSSTPYLSAECSKIMCQANSNFVSKNYPAAIDGYLNVIRIAPNTHEAYSTLGIIYKEMGESIKAFNYALISLHLSESDSLDGSCWRKLALEAISLSLSTEAIYCFNRAIRRDWKDISSIWIRMLLFHERRDRRRVADSCVLLLKSSPFHPLILRLLIHIHLALNEPIRLVGILESMLLTSSASISRWTYFHLRFLCRLYVHLNDYGRLFSALPGVIIWMRKSFSDFPCSPLKEDDPVSAIICKESINYEVGTMFCELNSLCSPFDSIFHGSLVNDLPISTSVSEDGSLNIFAYEQQILSKEDRSLRPVDVEAEKGELILADPLAYRSSWFDYMPMDIQAYYLSSAIYANMNHYFESKYESSSPEVISRLAIEYGKSKFELHDLVGAANLFTSVSAESDQYISAQCYLARSYRQLDMEPEAIRIFSSILSLDPLCDDANVSLAEIYASHGDSLRSQFHAAKVASLLNPQDIGGGKDTSGCLKISVAELFRKLSHIEEESPETEDEDSLNLPSQDEAKGSLIASFPNRSDSRRPRRPRISALNTSLLKCSKPIYVFESIVPFRIGDQNFPFVRAISYTRYDEQGCKQVRLLYKRSLLLLASVSKNEFLMAAGLLVSDFINNGHFYREGHGELRTFSSRSLRKVRKDLALNVYQDPEIFTIIHALSRDICPEEGNRGLRETLLQACHGLTVQEWFDIIFKVSMLLIPNVVF</sequence>
<dbReference type="OrthoDB" id="9991317at2759"/>
<dbReference type="EMBL" id="JMKJ01000584">
    <property type="protein sequence ID" value="KGG50361.1"/>
    <property type="molecule type" value="Genomic_DNA"/>
</dbReference>
<dbReference type="GO" id="GO:0006383">
    <property type="term" value="P:transcription by RNA polymerase III"/>
    <property type="evidence" value="ECO:0007669"/>
    <property type="project" value="InterPro"/>
</dbReference>
<dbReference type="InterPro" id="IPR011990">
    <property type="entry name" value="TPR-like_helical_dom_sf"/>
</dbReference>
<dbReference type="PANTHER" id="PTHR23082:SF0">
    <property type="entry name" value="GENERAL TRANSCRIPTION FACTOR 3C POLYPEPTIDE 3"/>
    <property type="match status" value="1"/>
</dbReference>